<sequence length="76" mass="8697">HGNITHARPAPILTGKNELIGFGFRFSPILKDGFGVLLFIPVKNYDRFGETRTLWVWVWERQNPSPPHCHVSIWGA</sequence>
<comment type="caution">
    <text evidence="1">The sequence shown here is derived from an EMBL/GenBank/DDBJ whole genome shotgun (WGS) entry which is preliminary data.</text>
</comment>
<dbReference type="EMBL" id="LXQA010210406">
    <property type="protein sequence ID" value="MCI34095.1"/>
    <property type="molecule type" value="Genomic_DNA"/>
</dbReference>
<organism evidence="1 2">
    <name type="scientific">Trifolium medium</name>
    <dbReference type="NCBI Taxonomy" id="97028"/>
    <lineage>
        <taxon>Eukaryota</taxon>
        <taxon>Viridiplantae</taxon>
        <taxon>Streptophyta</taxon>
        <taxon>Embryophyta</taxon>
        <taxon>Tracheophyta</taxon>
        <taxon>Spermatophyta</taxon>
        <taxon>Magnoliopsida</taxon>
        <taxon>eudicotyledons</taxon>
        <taxon>Gunneridae</taxon>
        <taxon>Pentapetalae</taxon>
        <taxon>rosids</taxon>
        <taxon>fabids</taxon>
        <taxon>Fabales</taxon>
        <taxon>Fabaceae</taxon>
        <taxon>Papilionoideae</taxon>
        <taxon>50 kb inversion clade</taxon>
        <taxon>NPAAA clade</taxon>
        <taxon>Hologalegina</taxon>
        <taxon>IRL clade</taxon>
        <taxon>Trifolieae</taxon>
        <taxon>Trifolium</taxon>
    </lineage>
</organism>
<evidence type="ECO:0000313" key="1">
    <source>
        <dbReference type="EMBL" id="MCI34095.1"/>
    </source>
</evidence>
<proteinExistence type="predicted"/>
<evidence type="ECO:0000313" key="2">
    <source>
        <dbReference type="Proteomes" id="UP000265520"/>
    </source>
</evidence>
<feature type="non-terminal residue" evidence="1">
    <location>
        <position position="1"/>
    </location>
</feature>
<name>A0A392RET0_9FABA</name>
<protein>
    <submittedName>
        <fullName evidence="1">Uncharacterized protein</fullName>
    </submittedName>
</protein>
<accession>A0A392RET0</accession>
<keyword evidence="2" id="KW-1185">Reference proteome</keyword>
<dbReference type="AlphaFoldDB" id="A0A392RET0"/>
<reference evidence="1 2" key="1">
    <citation type="journal article" date="2018" name="Front. Plant Sci.">
        <title>Red Clover (Trifolium pratense) and Zigzag Clover (T. medium) - A Picture of Genomic Similarities and Differences.</title>
        <authorList>
            <person name="Dluhosova J."/>
            <person name="Istvanek J."/>
            <person name="Nedelnik J."/>
            <person name="Repkova J."/>
        </authorList>
    </citation>
    <scope>NUCLEOTIDE SEQUENCE [LARGE SCALE GENOMIC DNA]</scope>
    <source>
        <strain evidence="2">cv. 10/8</strain>
        <tissue evidence="1">Leaf</tissue>
    </source>
</reference>
<dbReference type="Proteomes" id="UP000265520">
    <property type="component" value="Unassembled WGS sequence"/>
</dbReference>